<evidence type="ECO:0008006" key="4">
    <source>
        <dbReference type="Google" id="ProtNLM"/>
    </source>
</evidence>
<comment type="similarity">
    <text evidence="1">Belongs to the lcsJ thioesterase family.</text>
</comment>
<proteinExistence type="inferred from homology"/>
<dbReference type="Proteomes" id="UP000224634">
    <property type="component" value="Unassembled WGS sequence"/>
</dbReference>
<sequence length="295" mass="33522">MLSQLSIIQCLDELSTLSKISLGFLSVVLIANRKALFFGWHYRAFHTLFKHLIWRKNIHVEISRTGADSLFQPVIISTYNPLFECDFMMHKSNSTFYSDLDISRMHLLASLFKEVILPSGKPKHGLGKLNVVLGGVSCTFRREIKPFQKYEVWSRILAWDDKWIYIVSHFVKKGAVKPRRTGRSGQTEQEEVETMFSISEEQMQKVVLTSAISKYVFKRGRQTVSPAEVLKGLELVPAEENGRVKKTEAEGGSNWSWTEVQEERKRGLALAQHFAALDRLHCSLSGSSAPALGLF</sequence>
<dbReference type="AlphaFoldDB" id="A0A2B7Y7J9"/>
<evidence type="ECO:0000313" key="3">
    <source>
        <dbReference type="Proteomes" id="UP000224634"/>
    </source>
</evidence>
<evidence type="ECO:0000256" key="1">
    <source>
        <dbReference type="ARBA" id="ARBA00038476"/>
    </source>
</evidence>
<organism evidence="2 3">
    <name type="scientific">Polytolypa hystricis (strain UAMH7299)</name>
    <dbReference type="NCBI Taxonomy" id="1447883"/>
    <lineage>
        <taxon>Eukaryota</taxon>
        <taxon>Fungi</taxon>
        <taxon>Dikarya</taxon>
        <taxon>Ascomycota</taxon>
        <taxon>Pezizomycotina</taxon>
        <taxon>Eurotiomycetes</taxon>
        <taxon>Eurotiomycetidae</taxon>
        <taxon>Onygenales</taxon>
        <taxon>Onygenales incertae sedis</taxon>
        <taxon>Polytolypa</taxon>
    </lineage>
</organism>
<name>A0A2B7Y7J9_POLH7</name>
<dbReference type="EMBL" id="PDNA01000043">
    <property type="protein sequence ID" value="PGH20054.1"/>
    <property type="molecule type" value="Genomic_DNA"/>
</dbReference>
<keyword evidence="3" id="KW-1185">Reference proteome</keyword>
<evidence type="ECO:0000313" key="2">
    <source>
        <dbReference type="EMBL" id="PGH20054.1"/>
    </source>
</evidence>
<dbReference type="Gene3D" id="3.10.129.10">
    <property type="entry name" value="Hotdog Thioesterase"/>
    <property type="match status" value="1"/>
</dbReference>
<gene>
    <name evidence="2" type="ORF">AJ80_03704</name>
</gene>
<dbReference type="PANTHER" id="PTHR12475">
    <property type="match status" value="1"/>
</dbReference>
<reference evidence="2 3" key="1">
    <citation type="submission" date="2017-10" db="EMBL/GenBank/DDBJ databases">
        <title>Comparative genomics in systemic dimorphic fungi from Ajellomycetaceae.</title>
        <authorList>
            <person name="Munoz J.F."/>
            <person name="Mcewen J.G."/>
            <person name="Clay O.K."/>
            <person name="Cuomo C.A."/>
        </authorList>
    </citation>
    <scope>NUCLEOTIDE SEQUENCE [LARGE SCALE GENOMIC DNA]</scope>
    <source>
        <strain evidence="2 3">UAMH7299</strain>
    </source>
</reference>
<protein>
    <recommendedName>
        <fullName evidence="4">Thioesterase</fullName>
    </recommendedName>
</protein>
<dbReference type="PANTHER" id="PTHR12475:SF4">
    <property type="entry name" value="PROTEIN THEM6"/>
    <property type="match status" value="1"/>
</dbReference>
<comment type="caution">
    <text evidence="2">The sequence shown here is derived from an EMBL/GenBank/DDBJ whole genome shotgun (WGS) entry which is preliminary data.</text>
</comment>
<dbReference type="Pfam" id="PF13279">
    <property type="entry name" value="4HBT_2"/>
    <property type="match status" value="1"/>
</dbReference>
<dbReference type="InterPro" id="IPR029069">
    <property type="entry name" value="HotDog_dom_sf"/>
</dbReference>
<dbReference type="SUPFAM" id="SSF54637">
    <property type="entry name" value="Thioesterase/thiol ester dehydrase-isomerase"/>
    <property type="match status" value="1"/>
</dbReference>
<accession>A0A2B7Y7J9</accession>
<dbReference type="CDD" id="cd00586">
    <property type="entry name" value="4HBT"/>
    <property type="match status" value="1"/>
</dbReference>
<dbReference type="InterPro" id="IPR051490">
    <property type="entry name" value="THEM6_lcsJ_thioesterase"/>
</dbReference>
<dbReference type="OrthoDB" id="265761at2759"/>